<feature type="domain" description="PHD-type" evidence="10">
    <location>
        <begin position="216"/>
        <end position="344"/>
    </location>
</feature>
<dbReference type="OrthoDB" id="6077at2759"/>
<dbReference type="EMBL" id="KV918763">
    <property type="protein sequence ID" value="OSX81360.1"/>
    <property type="molecule type" value="Genomic_DNA"/>
</dbReference>
<organism evidence="11 12">
    <name type="scientific">Porphyra umbilicalis</name>
    <name type="common">Purple laver</name>
    <name type="synonym">Red alga</name>
    <dbReference type="NCBI Taxonomy" id="2786"/>
    <lineage>
        <taxon>Eukaryota</taxon>
        <taxon>Rhodophyta</taxon>
        <taxon>Bangiophyceae</taxon>
        <taxon>Bangiales</taxon>
        <taxon>Bangiaceae</taxon>
        <taxon>Porphyra</taxon>
    </lineage>
</organism>
<dbReference type="InterPro" id="IPR013083">
    <property type="entry name" value="Znf_RING/FYVE/PHD"/>
</dbReference>
<feature type="compositionally biased region" description="Basic and acidic residues" evidence="9">
    <location>
        <begin position="687"/>
        <end position="701"/>
    </location>
</feature>
<dbReference type="PANTHER" id="PTHR13763">
    <property type="entry name" value="BREAST CANCER TYPE 1 SUSCEPTIBILITY PROTEIN BRCA1"/>
    <property type="match status" value="1"/>
</dbReference>
<evidence type="ECO:0000256" key="6">
    <source>
        <dbReference type="ARBA" id="ARBA00022833"/>
    </source>
</evidence>
<keyword evidence="6" id="KW-0862">Zinc</keyword>
<feature type="region of interest" description="Disordered" evidence="9">
    <location>
        <begin position="579"/>
        <end position="701"/>
    </location>
</feature>
<feature type="compositionally biased region" description="Low complexity" evidence="9">
    <location>
        <begin position="193"/>
        <end position="208"/>
    </location>
</feature>
<feature type="compositionally biased region" description="Polar residues" evidence="9">
    <location>
        <begin position="579"/>
        <end position="588"/>
    </location>
</feature>
<keyword evidence="7" id="KW-0234">DNA repair</keyword>
<feature type="compositionally biased region" description="Pro residues" evidence="9">
    <location>
        <begin position="1"/>
        <end position="23"/>
    </location>
</feature>
<dbReference type="Proteomes" id="UP000218209">
    <property type="component" value="Unassembled WGS sequence"/>
</dbReference>
<dbReference type="GO" id="GO:0000724">
    <property type="term" value="P:double-strand break repair via homologous recombination"/>
    <property type="evidence" value="ECO:0007669"/>
    <property type="project" value="TreeGrafter"/>
</dbReference>
<keyword evidence="3" id="KW-0677">Repeat</keyword>
<keyword evidence="4" id="KW-0227">DNA damage</keyword>
<feature type="compositionally biased region" description="Gly residues" evidence="9">
    <location>
        <begin position="612"/>
        <end position="623"/>
    </location>
</feature>
<evidence type="ECO:0000256" key="9">
    <source>
        <dbReference type="SAM" id="MobiDB-lite"/>
    </source>
</evidence>
<keyword evidence="2" id="KW-0479">Metal-binding</keyword>
<feature type="region of interest" description="Disordered" evidence="9">
    <location>
        <begin position="1"/>
        <end position="98"/>
    </location>
</feature>
<comment type="subcellular location">
    <subcellularLocation>
        <location evidence="1">Nucleus</location>
    </subcellularLocation>
</comment>
<evidence type="ECO:0000256" key="2">
    <source>
        <dbReference type="ARBA" id="ARBA00022723"/>
    </source>
</evidence>
<dbReference type="GO" id="GO:0005634">
    <property type="term" value="C:nucleus"/>
    <property type="evidence" value="ECO:0007669"/>
    <property type="project" value="UniProtKB-SubCell"/>
</dbReference>
<accession>A0A1X6PKK9</accession>
<feature type="region of interest" description="Disordered" evidence="9">
    <location>
        <begin position="160"/>
        <end position="219"/>
    </location>
</feature>
<dbReference type="GO" id="GO:0045944">
    <property type="term" value="P:positive regulation of transcription by RNA polymerase II"/>
    <property type="evidence" value="ECO:0007669"/>
    <property type="project" value="TreeGrafter"/>
</dbReference>
<evidence type="ECO:0000259" key="10">
    <source>
        <dbReference type="PROSITE" id="PS51805"/>
    </source>
</evidence>
<dbReference type="PROSITE" id="PS51805">
    <property type="entry name" value="EPHD"/>
    <property type="match status" value="1"/>
</dbReference>
<feature type="compositionally biased region" description="Low complexity" evidence="9">
    <location>
        <begin position="600"/>
        <end position="611"/>
    </location>
</feature>
<evidence type="ECO:0000256" key="3">
    <source>
        <dbReference type="ARBA" id="ARBA00022737"/>
    </source>
</evidence>
<dbReference type="InterPro" id="IPR031099">
    <property type="entry name" value="BRCA1-associated"/>
</dbReference>
<keyword evidence="5" id="KW-0863">Zinc-finger</keyword>
<dbReference type="GO" id="GO:0008270">
    <property type="term" value="F:zinc ion binding"/>
    <property type="evidence" value="ECO:0007669"/>
    <property type="project" value="UniProtKB-KW"/>
</dbReference>
<dbReference type="PANTHER" id="PTHR13763:SF0">
    <property type="entry name" value="BREAST CANCER TYPE 1 SUSCEPTIBILITY PROTEIN"/>
    <property type="match status" value="1"/>
</dbReference>
<evidence type="ECO:0000313" key="11">
    <source>
        <dbReference type="EMBL" id="OSX81360.1"/>
    </source>
</evidence>
<gene>
    <name evidence="11" type="ORF">BU14_0022s0080</name>
</gene>
<feature type="compositionally biased region" description="Pro residues" evidence="9">
    <location>
        <begin position="661"/>
        <end position="671"/>
    </location>
</feature>
<keyword evidence="12" id="KW-1185">Reference proteome</keyword>
<dbReference type="InterPro" id="IPR034732">
    <property type="entry name" value="EPHD"/>
</dbReference>
<evidence type="ECO:0000313" key="12">
    <source>
        <dbReference type="Proteomes" id="UP000218209"/>
    </source>
</evidence>
<protein>
    <recommendedName>
        <fullName evidence="10">PHD-type domain-containing protein</fullName>
    </recommendedName>
</protein>
<feature type="compositionally biased region" description="Low complexity" evidence="9">
    <location>
        <begin position="49"/>
        <end position="58"/>
    </location>
</feature>
<dbReference type="Pfam" id="PF13771">
    <property type="entry name" value="zf-HC5HC2H"/>
    <property type="match status" value="1"/>
</dbReference>
<dbReference type="CDD" id="cd15571">
    <property type="entry name" value="ePHD"/>
    <property type="match status" value="1"/>
</dbReference>
<evidence type="ECO:0000256" key="7">
    <source>
        <dbReference type="ARBA" id="ARBA00023204"/>
    </source>
</evidence>
<evidence type="ECO:0000256" key="4">
    <source>
        <dbReference type="ARBA" id="ARBA00022763"/>
    </source>
</evidence>
<feature type="region of interest" description="Disordered" evidence="9">
    <location>
        <begin position="463"/>
        <end position="516"/>
    </location>
</feature>
<dbReference type="AlphaFoldDB" id="A0A1X6PKK9"/>
<sequence length="701" mass="71618">MSYSPPPSPPASAPPPLAPPLPPDNNGIPIIALITPPSSPVRAIGPAEPGSTSPQEQTPSPPSSPGTEQRPAALAGSQPRQPGLEYPSTRATRRRADREAARWARFVAADARRIRSAIFVPVKPTYEGKGKGRAKAVGGASVGDVAGASASALARAVSVGGGLAGGHSRKKNEKAPARVGGSARAGISKLRPSKGGSSAGARDGASNSPSPDERDGPTCDFCPVVNRNGGTLPSPILGPFTKGSMRKNIYVHHICAMWAPEVFHDPDTNELTNVIAAYHRSRGLECTVCLAKGATVGCYVDSCRRVYHFCCLYGRPPTSLSHPENNGPCTRHDEYFAAFCPAHSANANDEVYMKRMKADAELSTFLSERSSAVEAALDGDPGLGMDCPGFDVTGIRRNETETIFCRVWRVASVLPTDSWVTVVGRQQRRVLSRGERLAVRDLPRRVPRSALGLFGAPDSVAPGATSSCPAAAATPGDGQGGATGAKSAGDRVPSPADGNAPDAPQGGPSGGGDAPADLVAVVEGAAAAPVERPASGRRRVFLMRNLRQCRALGRRVLRPSLPAVPSSYLHTTVVMPASTRPQSLPAGTSSGGGPAQGSTAGRAVGGSALSGAGSGGAGGGVVGGTPQWATVRGEELTPGDISGTAARGSGARVPGLGQRPIPAPCVPPTCPPDSAAGGEHAGVDNAGGEHARGERDHDRID</sequence>
<dbReference type="Gene3D" id="3.30.40.10">
    <property type="entry name" value="Zinc/RING finger domain, C3HC4 (zinc finger)"/>
    <property type="match status" value="1"/>
</dbReference>
<evidence type="ECO:0000256" key="8">
    <source>
        <dbReference type="ARBA" id="ARBA00023242"/>
    </source>
</evidence>
<evidence type="ECO:0000256" key="5">
    <source>
        <dbReference type="ARBA" id="ARBA00022771"/>
    </source>
</evidence>
<reference evidence="11 12" key="1">
    <citation type="submission" date="2017-03" db="EMBL/GenBank/DDBJ databases">
        <title>WGS assembly of Porphyra umbilicalis.</title>
        <authorList>
            <person name="Brawley S.H."/>
            <person name="Blouin N.A."/>
            <person name="Ficko-Blean E."/>
            <person name="Wheeler G.L."/>
            <person name="Lohr M."/>
            <person name="Goodson H.V."/>
            <person name="Jenkins J.W."/>
            <person name="Blaby-Haas C.E."/>
            <person name="Helliwell K.E."/>
            <person name="Chan C."/>
            <person name="Marriage T."/>
            <person name="Bhattacharya D."/>
            <person name="Klein A.S."/>
            <person name="Badis Y."/>
            <person name="Brodie J."/>
            <person name="Cao Y."/>
            <person name="Collen J."/>
            <person name="Dittami S.M."/>
            <person name="Gachon C.M."/>
            <person name="Green B.R."/>
            <person name="Karpowicz S."/>
            <person name="Kim J.W."/>
            <person name="Kudahl U."/>
            <person name="Lin S."/>
            <person name="Michel G."/>
            <person name="Mittag M."/>
            <person name="Olson B.J."/>
            <person name="Pangilinan J."/>
            <person name="Peng Y."/>
            <person name="Qiu H."/>
            <person name="Shu S."/>
            <person name="Singer J.T."/>
            <person name="Smith A.G."/>
            <person name="Sprecher B.N."/>
            <person name="Wagner V."/>
            <person name="Wang W."/>
            <person name="Wang Z.-Y."/>
            <person name="Yan J."/>
            <person name="Yarish C."/>
            <person name="Zoeuner-Riek S."/>
            <person name="Zhuang Y."/>
            <person name="Zou Y."/>
            <person name="Lindquist E.A."/>
            <person name="Grimwood J."/>
            <person name="Barry K."/>
            <person name="Rokhsar D.S."/>
            <person name="Schmutz J."/>
            <person name="Stiller J.W."/>
            <person name="Grossman A.R."/>
            <person name="Prochnik S.E."/>
        </authorList>
    </citation>
    <scope>NUCLEOTIDE SEQUENCE [LARGE SCALE GENOMIC DNA]</scope>
    <source>
        <strain evidence="11">4086291</strain>
    </source>
</reference>
<keyword evidence="8" id="KW-0539">Nucleus</keyword>
<dbReference type="GO" id="GO:0004842">
    <property type="term" value="F:ubiquitin-protein transferase activity"/>
    <property type="evidence" value="ECO:0007669"/>
    <property type="project" value="TreeGrafter"/>
</dbReference>
<name>A0A1X6PKK9_PORUM</name>
<feature type="compositionally biased region" description="Low complexity" evidence="9">
    <location>
        <begin position="463"/>
        <end position="476"/>
    </location>
</feature>
<evidence type="ECO:0000256" key="1">
    <source>
        <dbReference type="ARBA" id="ARBA00004123"/>
    </source>
</evidence>
<proteinExistence type="predicted"/>